<dbReference type="EMBL" id="RKMH01000004">
    <property type="protein sequence ID" value="RPA64922.1"/>
    <property type="molecule type" value="Genomic_DNA"/>
</dbReference>
<reference evidence="1 2" key="1">
    <citation type="submission" date="2018-11" db="EMBL/GenBank/DDBJ databases">
        <title>Draft genome sequence of Gordonia sp. RS15-1S isolated from rice stems.</title>
        <authorList>
            <person name="Muangham S."/>
        </authorList>
    </citation>
    <scope>NUCLEOTIDE SEQUENCE [LARGE SCALE GENOMIC DNA]</scope>
    <source>
        <strain evidence="1 2">RS15-1S</strain>
    </source>
</reference>
<dbReference type="AlphaFoldDB" id="A0A3N4GQ05"/>
<evidence type="ECO:0000313" key="1">
    <source>
        <dbReference type="EMBL" id="RPA64922.1"/>
    </source>
</evidence>
<proteinExistence type="predicted"/>
<gene>
    <name evidence="1" type="ORF">EF294_07510</name>
</gene>
<protein>
    <submittedName>
        <fullName evidence="1">Uncharacterized protein</fullName>
    </submittedName>
</protein>
<name>A0A3N4GQ05_9ACTN</name>
<dbReference type="Proteomes" id="UP000267536">
    <property type="component" value="Unassembled WGS sequence"/>
</dbReference>
<comment type="caution">
    <text evidence="1">The sequence shown here is derived from an EMBL/GenBank/DDBJ whole genome shotgun (WGS) entry which is preliminary data.</text>
</comment>
<evidence type="ECO:0000313" key="2">
    <source>
        <dbReference type="Proteomes" id="UP000267536"/>
    </source>
</evidence>
<keyword evidence="2" id="KW-1185">Reference proteome</keyword>
<organism evidence="1 2">
    <name type="scientific">Gordonia oryzae</name>
    <dbReference type="NCBI Taxonomy" id="2487349"/>
    <lineage>
        <taxon>Bacteria</taxon>
        <taxon>Bacillati</taxon>
        <taxon>Actinomycetota</taxon>
        <taxon>Actinomycetes</taxon>
        <taxon>Mycobacteriales</taxon>
        <taxon>Gordoniaceae</taxon>
        <taxon>Gordonia</taxon>
    </lineage>
</organism>
<accession>A0A3N4GQ05</accession>
<sequence length="116" mass="13522">MRLRDLGKPWFAWADLRAIVRRANTDPRMELHRAVDPNWQWNDPTTRLLGEIATVQSERRYFAMSQLFESPDDIPKMYWMAIYGPKDSSEQVASEPDGRPNEVDEARAVAAGFRKR</sequence>